<evidence type="ECO:0000313" key="2">
    <source>
        <dbReference type="EMBL" id="OXG13201.1"/>
    </source>
</evidence>
<sequence>MELWFTNQTEEQTFRAACTVKIGNLMTALSKVCQASGETSQKERRQRVCEIRNSQ</sequence>
<gene>
    <name evidence="2" type="ORF">C361_06392</name>
</gene>
<evidence type="ECO:0000256" key="1">
    <source>
        <dbReference type="SAM" id="MobiDB-lite"/>
    </source>
</evidence>
<organism evidence="2 3">
    <name type="scientific">Cryptococcus neoformans Tu259-1</name>
    <dbReference type="NCBI Taxonomy" id="1230072"/>
    <lineage>
        <taxon>Eukaryota</taxon>
        <taxon>Fungi</taxon>
        <taxon>Dikarya</taxon>
        <taxon>Basidiomycota</taxon>
        <taxon>Agaricomycotina</taxon>
        <taxon>Tremellomycetes</taxon>
        <taxon>Tremellales</taxon>
        <taxon>Cryptococcaceae</taxon>
        <taxon>Cryptococcus</taxon>
        <taxon>Cryptococcus neoformans species complex</taxon>
    </lineage>
</organism>
<reference evidence="2 3" key="1">
    <citation type="submission" date="2017-06" db="EMBL/GenBank/DDBJ databases">
        <title>Global population genomics of the pathogenic fungus Cryptococcus neoformans var. grubii.</title>
        <authorList>
            <person name="Cuomo C."/>
            <person name="Litvintseva A."/>
            <person name="Chen Y."/>
            <person name="Young S."/>
            <person name="Zeng Q."/>
            <person name="Chapman S."/>
            <person name="Gujja S."/>
            <person name="Saif S."/>
            <person name="Birren B."/>
        </authorList>
    </citation>
    <scope>NUCLEOTIDE SEQUENCE [LARGE SCALE GENOMIC DNA]</scope>
    <source>
        <strain evidence="2 3">Tu259-1</strain>
    </source>
</reference>
<accession>A0A854Q7C2</accession>
<feature type="region of interest" description="Disordered" evidence="1">
    <location>
        <begin position="36"/>
        <end position="55"/>
    </location>
</feature>
<dbReference type="EMBL" id="AMKT01000083">
    <property type="protein sequence ID" value="OXG13201.1"/>
    <property type="molecule type" value="Genomic_DNA"/>
</dbReference>
<name>A0A854Q7C2_CRYNE</name>
<feature type="compositionally biased region" description="Basic and acidic residues" evidence="1">
    <location>
        <begin position="40"/>
        <end position="55"/>
    </location>
</feature>
<dbReference type="AlphaFoldDB" id="A0A854Q7C2"/>
<comment type="caution">
    <text evidence="2">The sequence shown here is derived from an EMBL/GenBank/DDBJ whole genome shotgun (WGS) entry which is preliminary data.</text>
</comment>
<protein>
    <submittedName>
        <fullName evidence="2">Uncharacterized protein</fullName>
    </submittedName>
</protein>
<proteinExistence type="predicted"/>
<dbReference type="Proteomes" id="UP000199727">
    <property type="component" value="Unassembled WGS sequence"/>
</dbReference>
<evidence type="ECO:0000313" key="3">
    <source>
        <dbReference type="Proteomes" id="UP000199727"/>
    </source>
</evidence>